<feature type="transmembrane region" description="Helical" evidence="14">
    <location>
        <begin position="169"/>
        <end position="187"/>
    </location>
</feature>
<keyword evidence="9 17" id="KW-0418">Kinase</keyword>
<protein>
    <recommendedName>
        <fullName evidence="3">histidine kinase</fullName>
        <ecNumber evidence="3">2.7.13.3</ecNumber>
    </recommendedName>
</protein>
<dbReference type="PANTHER" id="PTHR45528:SF1">
    <property type="entry name" value="SENSOR HISTIDINE KINASE CPXA"/>
    <property type="match status" value="1"/>
</dbReference>
<evidence type="ECO:0000313" key="17">
    <source>
        <dbReference type="EMBL" id="MFD0958441.1"/>
    </source>
</evidence>
<evidence type="ECO:0000256" key="13">
    <source>
        <dbReference type="ARBA" id="ARBA00023136"/>
    </source>
</evidence>
<feature type="domain" description="HAMP" evidence="16">
    <location>
        <begin position="189"/>
        <end position="241"/>
    </location>
</feature>
<keyword evidence="7 14" id="KW-0812">Transmembrane</keyword>
<keyword evidence="11 14" id="KW-1133">Transmembrane helix</keyword>
<evidence type="ECO:0000259" key="15">
    <source>
        <dbReference type="PROSITE" id="PS50109"/>
    </source>
</evidence>
<dbReference type="Gene3D" id="1.10.287.130">
    <property type="match status" value="1"/>
</dbReference>
<comment type="catalytic activity">
    <reaction evidence="1">
        <text>ATP + protein L-histidine = ADP + protein N-phospho-L-histidine.</text>
        <dbReference type="EC" id="2.7.13.3"/>
    </reaction>
</comment>
<dbReference type="InterPro" id="IPR003594">
    <property type="entry name" value="HATPase_dom"/>
</dbReference>
<accession>A0ABW3HLR2</accession>
<dbReference type="Pfam" id="PF00512">
    <property type="entry name" value="HisKA"/>
    <property type="match status" value="1"/>
</dbReference>
<gene>
    <name evidence="17" type="ORF">ACFQ2I_03485</name>
</gene>
<dbReference type="SMART" id="SM00387">
    <property type="entry name" value="HATPase_c"/>
    <property type="match status" value="1"/>
</dbReference>
<evidence type="ECO:0000256" key="2">
    <source>
        <dbReference type="ARBA" id="ARBA00004651"/>
    </source>
</evidence>
<dbReference type="InterPro" id="IPR036890">
    <property type="entry name" value="HATPase_C_sf"/>
</dbReference>
<keyword evidence="4" id="KW-1003">Cell membrane</keyword>
<evidence type="ECO:0000256" key="8">
    <source>
        <dbReference type="ARBA" id="ARBA00022741"/>
    </source>
</evidence>
<dbReference type="InterPro" id="IPR003660">
    <property type="entry name" value="HAMP_dom"/>
</dbReference>
<dbReference type="InterPro" id="IPR005467">
    <property type="entry name" value="His_kinase_dom"/>
</dbReference>
<evidence type="ECO:0000313" key="18">
    <source>
        <dbReference type="Proteomes" id="UP001596989"/>
    </source>
</evidence>
<dbReference type="RefSeq" id="WP_377562214.1">
    <property type="nucleotide sequence ID" value="NZ_JBHTJZ010000005.1"/>
</dbReference>
<evidence type="ECO:0000256" key="10">
    <source>
        <dbReference type="ARBA" id="ARBA00022840"/>
    </source>
</evidence>
<proteinExistence type="predicted"/>
<keyword evidence="13 14" id="KW-0472">Membrane</keyword>
<dbReference type="SUPFAM" id="SSF47384">
    <property type="entry name" value="Homodimeric domain of signal transducing histidine kinase"/>
    <property type="match status" value="1"/>
</dbReference>
<feature type="domain" description="Histidine kinase" evidence="15">
    <location>
        <begin position="249"/>
        <end position="460"/>
    </location>
</feature>
<dbReference type="SMART" id="SM00388">
    <property type="entry name" value="HisKA"/>
    <property type="match status" value="1"/>
</dbReference>
<dbReference type="PRINTS" id="PR00344">
    <property type="entry name" value="BCTRLSENSOR"/>
</dbReference>
<dbReference type="InterPro" id="IPR036097">
    <property type="entry name" value="HisK_dim/P_sf"/>
</dbReference>
<dbReference type="InterPro" id="IPR003661">
    <property type="entry name" value="HisK_dim/P_dom"/>
</dbReference>
<dbReference type="Gene3D" id="3.30.565.10">
    <property type="entry name" value="Histidine kinase-like ATPase, C-terminal domain"/>
    <property type="match status" value="1"/>
</dbReference>
<dbReference type="Gene3D" id="6.10.340.10">
    <property type="match status" value="1"/>
</dbReference>
<evidence type="ECO:0000259" key="16">
    <source>
        <dbReference type="PROSITE" id="PS50885"/>
    </source>
</evidence>
<keyword evidence="8" id="KW-0547">Nucleotide-binding</keyword>
<evidence type="ECO:0000256" key="1">
    <source>
        <dbReference type="ARBA" id="ARBA00000085"/>
    </source>
</evidence>
<dbReference type="InterPro" id="IPR050398">
    <property type="entry name" value="HssS/ArlS-like"/>
</dbReference>
<dbReference type="EC" id="2.7.13.3" evidence="3"/>
<reference evidence="18" key="1">
    <citation type="journal article" date="2019" name="Int. J. Syst. Evol. Microbiol.">
        <title>The Global Catalogue of Microorganisms (GCM) 10K type strain sequencing project: providing services to taxonomists for standard genome sequencing and annotation.</title>
        <authorList>
            <consortium name="The Broad Institute Genomics Platform"/>
            <consortium name="The Broad Institute Genome Sequencing Center for Infectious Disease"/>
            <person name="Wu L."/>
            <person name="Ma J."/>
        </authorList>
    </citation>
    <scope>NUCLEOTIDE SEQUENCE [LARGE SCALE GENOMIC DNA]</scope>
    <source>
        <strain evidence="18">CCUG 59129</strain>
    </source>
</reference>
<keyword evidence="5" id="KW-0597">Phosphoprotein</keyword>
<evidence type="ECO:0000256" key="7">
    <source>
        <dbReference type="ARBA" id="ARBA00022692"/>
    </source>
</evidence>
<dbReference type="PROSITE" id="PS50885">
    <property type="entry name" value="HAMP"/>
    <property type="match status" value="1"/>
</dbReference>
<keyword evidence="6" id="KW-0808">Transferase</keyword>
<dbReference type="Proteomes" id="UP001596989">
    <property type="component" value="Unassembled WGS sequence"/>
</dbReference>
<comment type="caution">
    <text evidence="17">The sequence shown here is derived from an EMBL/GenBank/DDBJ whole genome shotgun (WGS) entry which is preliminary data.</text>
</comment>
<evidence type="ECO:0000256" key="14">
    <source>
        <dbReference type="SAM" id="Phobius"/>
    </source>
</evidence>
<comment type="subcellular location">
    <subcellularLocation>
        <location evidence="2">Cell membrane</location>
        <topology evidence="2">Multi-pass membrane protein</topology>
    </subcellularLocation>
</comment>
<dbReference type="Pfam" id="PF02518">
    <property type="entry name" value="HATPase_c"/>
    <property type="match status" value="1"/>
</dbReference>
<dbReference type="EMBL" id="JBHTJZ010000005">
    <property type="protein sequence ID" value="MFD0958441.1"/>
    <property type="molecule type" value="Genomic_DNA"/>
</dbReference>
<dbReference type="PROSITE" id="PS50109">
    <property type="entry name" value="HIS_KIN"/>
    <property type="match status" value="1"/>
</dbReference>
<evidence type="ECO:0000256" key="3">
    <source>
        <dbReference type="ARBA" id="ARBA00012438"/>
    </source>
</evidence>
<evidence type="ECO:0000256" key="12">
    <source>
        <dbReference type="ARBA" id="ARBA00023012"/>
    </source>
</evidence>
<dbReference type="PANTHER" id="PTHR45528">
    <property type="entry name" value="SENSOR HISTIDINE KINASE CPXA"/>
    <property type="match status" value="1"/>
</dbReference>
<keyword evidence="12" id="KW-0902">Two-component regulatory system</keyword>
<keyword evidence="10" id="KW-0067">ATP-binding</keyword>
<dbReference type="CDD" id="cd00082">
    <property type="entry name" value="HisKA"/>
    <property type="match status" value="1"/>
</dbReference>
<keyword evidence="18" id="KW-1185">Reference proteome</keyword>
<evidence type="ECO:0000256" key="4">
    <source>
        <dbReference type="ARBA" id="ARBA00022475"/>
    </source>
</evidence>
<name>A0ABW3HLR2_9BACL</name>
<feature type="transmembrane region" description="Helical" evidence="14">
    <location>
        <begin position="12"/>
        <end position="35"/>
    </location>
</feature>
<evidence type="ECO:0000256" key="9">
    <source>
        <dbReference type="ARBA" id="ARBA00022777"/>
    </source>
</evidence>
<organism evidence="17 18">
    <name type="scientific">Paenibacillus chungangensis</name>
    <dbReference type="NCBI Taxonomy" id="696535"/>
    <lineage>
        <taxon>Bacteria</taxon>
        <taxon>Bacillati</taxon>
        <taxon>Bacillota</taxon>
        <taxon>Bacilli</taxon>
        <taxon>Bacillales</taxon>
        <taxon>Paenibacillaceae</taxon>
        <taxon>Paenibacillus</taxon>
    </lineage>
</organism>
<dbReference type="SUPFAM" id="SSF55874">
    <property type="entry name" value="ATPase domain of HSP90 chaperone/DNA topoisomerase II/histidine kinase"/>
    <property type="match status" value="1"/>
</dbReference>
<evidence type="ECO:0000256" key="6">
    <source>
        <dbReference type="ARBA" id="ARBA00022679"/>
    </source>
</evidence>
<dbReference type="InterPro" id="IPR004358">
    <property type="entry name" value="Sig_transdc_His_kin-like_C"/>
</dbReference>
<dbReference type="GO" id="GO:0016301">
    <property type="term" value="F:kinase activity"/>
    <property type="evidence" value="ECO:0007669"/>
    <property type="project" value="UniProtKB-KW"/>
</dbReference>
<evidence type="ECO:0000256" key="5">
    <source>
        <dbReference type="ARBA" id="ARBA00022553"/>
    </source>
</evidence>
<sequence length="465" mass="50891">MKLLVRLNLSIGLLIVCILAITVVLIYPLLLNTLIEGQRKDMREQGSLLMELTLPEIAAIPLTPAKPAQQLPLQNILSGSKIEAIITSPANQVLYSTLPEEKANALLGNSGIQDKQQNVWQGGDGDYIVETIPASAISANGEVMPAISLTVAMPLSEIKEMWIALFRRMLLILVIGAALTFLISMLITRRLVTPLTRLRQELKKVETRRFSEVKLIKADGEIGEVAQSVSQLAAVLAQYEKSQKQFFQNASHELKTPLMSIQGYAEGMKDGIFTGEKAEKGLDIIVKECERLKSIVTEMILLAKLESEEGIFRTEPVKVTTLIQELADRLQPLLLMRGLELQTDIADNVSSAGIAGDREKLLQALLNIAANSARYAKSTIWVRAWIGEHNVQLEIADDGEGIAESLLPRLFQRFSKGAHGETGLGLAISRAIVERSRGQITASNRREGGASFLLRFPADNAGTGN</sequence>
<evidence type="ECO:0000256" key="11">
    <source>
        <dbReference type="ARBA" id="ARBA00022989"/>
    </source>
</evidence>